<organism evidence="2">
    <name type="scientific">Chromera velia CCMP2878</name>
    <dbReference type="NCBI Taxonomy" id="1169474"/>
    <lineage>
        <taxon>Eukaryota</taxon>
        <taxon>Sar</taxon>
        <taxon>Alveolata</taxon>
        <taxon>Colpodellida</taxon>
        <taxon>Chromeraceae</taxon>
        <taxon>Chromera</taxon>
    </lineage>
</organism>
<feature type="compositionally biased region" description="Low complexity" evidence="1">
    <location>
        <begin position="84"/>
        <end position="101"/>
    </location>
</feature>
<sequence>MRRHYKKERPQRRQVNGVDHPADPHEDFESLRDSQLEHNRVAACPFSLSQRVLQHSHQSSCPTLDLSAGGRLLDHRLQGHGTRGHAQGQGQGQRRSGAPRPSLSVDGEALNATESRRSFFTYLSHGASVISEEDPSTVCHSPMREMSPLTGTDPLLSTREVSRQTDNGPFLSPLASPRGSDVRFVHVHAARRLASERDLGVTDEERLMNSNRIHLLQV</sequence>
<gene>
    <name evidence="2" type="ORF">Cvel_33491</name>
</gene>
<feature type="compositionally biased region" description="Basic residues" evidence="1">
    <location>
        <begin position="1"/>
        <end position="12"/>
    </location>
</feature>
<evidence type="ECO:0000313" key="2">
    <source>
        <dbReference type="EMBL" id="CEM49512.1"/>
    </source>
</evidence>
<feature type="compositionally biased region" description="Basic and acidic residues" evidence="1">
    <location>
        <begin position="20"/>
        <end position="30"/>
    </location>
</feature>
<dbReference type="AlphaFoldDB" id="A0A0G4HYB1"/>
<feature type="region of interest" description="Disordered" evidence="1">
    <location>
        <begin position="1"/>
        <end position="30"/>
    </location>
</feature>
<feature type="non-terminal residue" evidence="2">
    <location>
        <position position="218"/>
    </location>
</feature>
<name>A0A0G4HYB1_9ALVE</name>
<protein>
    <submittedName>
        <fullName evidence="2">Uncharacterized protein</fullName>
    </submittedName>
</protein>
<evidence type="ECO:0000256" key="1">
    <source>
        <dbReference type="SAM" id="MobiDB-lite"/>
    </source>
</evidence>
<proteinExistence type="predicted"/>
<dbReference type="EMBL" id="CDMZ01004360">
    <property type="protein sequence ID" value="CEM49512.1"/>
    <property type="molecule type" value="Genomic_DNA"/>
</dbReference>
<feature type="region of interest" description="Disordered" evidence="1">
    <location>
        <begin position="76"/>
        <end position="105"/>
    </location>
</feature>
<reference evidence="2" key="1">
    <citation type="submission" date="2014-11" db="EMBL/GenBank/DDBJ databases">
        <authorList>
            <person name="Otto D Thomas"/>
            <person name="Naeem Raeece"/>
        </authorList>
    </citation>
    <scope>NUCLEOTIDE SEQUENCE</scope>
</reference>
<accession>A0A0G4HYB1</accession>